<protein>
    <submittedName>
        <fullName evidence="6">Endonuclease YncB, thermonuclease family</fullName>
    </submittedName>
</protein>
<evidence type="ECO:0000313" key="7">
    <source>
        <dbReference type="Proteomes" id="UP000184268"/>
    </source>
</evidence>
<keyword evidence="7" id="KW-1185">Reference proteome</keyword>
<dbReference type="PANTHER" id="PTHR12302:SF3">
    <property type="entry name" value="SERINE_THREONINE-PROTEIN KINASE 31"/>
    <property type="match status" value="1"/>
</dbReference>
<dbReference type="SMART" id="SM00318">
    <property type="entry name" value="SNc"/>
    <property type="match status" value="1"/>
</dbReference>
<keyword evidence="4" id="KW-0732">Signal</keyword>
<dbReference type="Proteomes" id="UP000184268">
    <property type="component" value="Unassembled WGS sequence"/>
</dbReference>
<proteinExistence type="predicted"/>
<dbReference type="InterPro" id="IPR035437">
    <property type="entry name" value="SNase_OB-fold_sf"/>
</dbReference>
<dbReference type="STRING" id="299255.SAMN02745129_2276"/>
<dbReference type="OrthoDB" id="9805504at2"/>
<sequence>MPSLAKTRLFATLLCLALPASLSAAPSEPLRVIWIPDADTIHVISPAQNKVKVRFAGIDCPESDQPWGKESTAFLQQRIRGQSVTLEITETDRYGRAIARVYHQGENLNRWLVQHGHCWTYSRYAKGTELFELEAEAKRQGLGLWALPEPDRIPPWEWRRR</sequence>
<dbReference type="CDD" id="cd00175">
    <property type="entry name" value="SNc"/>
    <property type="match status" value="1"/>
</dbReference>
<accession>A0A1M5TTX8</accession>
<feature type="chain" id="PRO_5009914042" evidence="4">
    <location>
        <begin position="25"/>
        <end position="161"/>
    </location>
</feature>
<keyword evidence="3" id="KW-0378">Hydrolase</keyword>
<evidence type="ECO:0000256" key="3">
    <source>
        <dbReference type="ARBA" id="ARBA00022801"/>
    </source>
</evidence>
<feature type="domain" description="TNase-like" evidence="5">
    <location>
        <begin position="26"/>
        <end position="147"/>
    </location>
</feature>
<reference evidence="6 7" key="1">
    <citation type="submission" date="2016-11" db="EMBL/GenBank/DDBJ databases">
        <authorList>
            <person name="Jaros S."/>
            <person name="Januszkiewicz K."/>
            <person name="Wedrychowicz H."/>
        </authorList>
    </citation>
    <scope>NUCLEOTIDE SEQUENCE [LARGE SCALE GENOMIC DNA]</scope>
    <source>
        <strain evidence="6 7">DSM 16917</strain>
    </source>
</reference>
<dbReference type="GO" id="GO:0004519">
    <property type="term" value="F:endonuclease activity"/>
    <property type="evidence" value="ECO:0007669"/>
    <property type="project" value="UniProtKB-KW"/>
</dbReference>
<dbReference type="SUPFAM" id="SSF50199">
    <property type="entry name" value="Staphylococcal nuclease"/>
    <property type="match status" value="1"/>
</dbReference>
<dbReference type="EMBL" id="FQXG01000003">
    <property type="protein sequence ID" value="SHH54184.1"/>
    <property type="molecule type" value="Genomic_DNA"/>
</dbReference>
<feature type="signal peptide" evidence="4">
    <location>
        <begin position="1"/>
        <end position="24"/>
    </location>
</feature>
<keyword evidence="1" id="KW-0540">Nuclease</keyword>
<dbReference type="Gene3D" id="2.40.50.90">
    <property type="match status" value="1"/>
</dbReference>
<evidence type="ECO:0000259" key="5">
    <source>
        <dbReference type="PROSITE" id="PS50830"/>
    </source>
</evidence>
<evidence type="ECO:0000256" key="2">
    <source>
        <dbReference type="ARBA" id="ARBA00022759"/>
    </source>
</evidence>
<evidence type="ECO:0000256" key="1">
    <source>
        <dbReference type="ARBA" id="ARBA00022722"/>
    </source>
</evidence>
<dbReference type="PROSITE" id="PS50830">
    <property type="entry name" value="TNASE_3"/>
    <property type="match status" value="1"/>
</dbReference>
<gene>
    <name evidence="6" type="ORF">SAMN02745129_2276</name>
</gene>
<dbReference type="GO" id="GO:0016787">
    <property type="term" value="F:hydrolase activity"/>
    <property type="evidence" value="ECO:0007669"/>
    <property type="project" value="UniProtKB-KW"/>
</dbReference>
<dbReference type="InterPro" id="IPR016071">
    <property type="entry name" value="Staphylococal_nuclease_OB-fold"/>
</dbReference>
<dbReference type="RefSeq" id="WP_067655983.1">
    <property type="nucleotide sequence ID" value="NZ_FQXG01000003.1"/>
</dbReference>
<organism evidence="6 7">
    <name type="scientific">Ferrimonas marina</name>
    <dbReference type="NCBI Taxonomy" id="299255"/>
    <lineage>
        <taxon>Bacteria</taxon>
        <taxon>Pseudomonadati</taxon>
        <taxon>Pseudomonadota</taxon>
        <taxon>Gammaproteobacteria</taxon>
        <taxon>Alteromonadales</taxon>
        <taxon>Ferrimonadaceae</taxon>
        <taxon>Ferrimonas</taxon>
    </lineage>
</organism>
<dbReference type="Pfam" id="PF00565">
    <property type="entry name" value="SNase"/>
    <property type="match status" value="1"/>
</dbReference>
<evidence type="ECO:0000313" key="6">
    <source>
        <dbReference type="EMBL" id="SHH54184.1"/>
    </source>
</evidence>
<evidence type="ECO:0000256" key="4">
    <source>
        <dbReference type="SAM" id="SignalP"/>
    </source>
</evidence>
<dbReference type="PANTHER" id="PTHR12302">
    <property type="entry name" value="EBNA2 BINDING PROTEIN P100"/>
    <property type="match status" value="1"/>
</dbReference>
<name>A0A1M5TTX8_9GAMM</name>
<dbReference type="AlphaFoldDB" id="A0A1M5TTX8"/>
<keyword evidence="2 6" id="KW-0255">Endonuclease</keyword>